<dbReference type="GO" id="GO:0033539">
    <property type="term" value="P:fatty acid beta-oxidation using acyl-CoA dehydrogenase"/>
    <property type="evidence" value="ECO:0007669"/>
    <property type="project" value="TreeGrafter"/>
</dbReference>
<feature type="transmembrane region" description="Helical" evidence="21">
    <location>
        <begin position="42"/>
        <end position="65"/>
    </location>
</feature>
<proteinExistence type="inferred from homology"/>
<dbReference type="Gramene" id="OMO54837">
    <property type="protein sequence ID" value="OMO54837"/>
    <property type="gene ID" value="CCACVL1_27527"/>
</dbReference>
<evidence type="ECO:0000256" key="21">
    <source>
        <dbReference type="SAM" id="Phobius"/>
    </source>
</evidence>
<evidence type="ECO:0000256" key="1">
    <source>
        <dbReference type="ARBA" id="ARBA00000900"/>
    </source>
</evidence>
<evidence type="ECO:0000256" key="18">
    <source>
        <dbReference type="ARBA" id="ARBA00070092"/>
    </source>
</evidence>
<evidence type="ECO:0000256" key="8">
    <source>
        <dbReference type="ARBA" id="ARBA00022679"/>
    </source>
</evidence>
<comment type="similarity">
    <text evidence="17">Belongs to the RING-type zinc finger family. ATL subfamily.</text>
</comment>
<evidence type="ECO:0000256" key="11">
    <source>
        <dbReference type="ARBA" id="ARBA00022771"/>
    </source>
</evidence>
<gene>
    <name evidence="23" type="ORF">CCACVL1_27527</name>
</gene>
<dbReference type="PANTHER" id="PTHR21294">
    <property type="entry name" value="ELECTRON TRANSFER FLAVOPROTEIN BETA-SUBUNIT"/>
    <property type="match status" value="1"/>
</dbReference>
<dbReference type="InterPro" id="IPR033948">
    <property type="entry name" value="ETF_beta_N"/>
</dbReference>
<dbReference type="FunFam" id="3.40.50.620:FF:000011">
    <property type="entry name" value="Electron transfer flavoprotein subunit beta"/>
    <property type="match status" value="1"/>
</dbReference>
<keyword evidence="11 19" id="KW-0863">Zinc-finger</keyword>
<dbReference type="Gene3D" id="3.30.40.10">
    <property type="entry name" value="Zinc/RING finger domain, C3HC4 (zinc finger)"/>
    <property type="match status" value="1"/>
</dbReference>
<keyword evidence="7" id="KW-0813">Transport</keyword>
<dbReference type="AlphaFoldDB" id="A0A1R3G9V4"/>
<protein>
    <recommendedName>
        <fullName evidence="18">Electron transfer flavoprotein subunit beta, mitochondrial</fullName>
        <ecNumber evidence="6">2.3.2.27</ecNumber>
    </recommendedName>
</protein>
<dbReference type="InterPro" id="IPR001841">
    <property type="entry name" value="Znf_RING"/>
</dbReference>
<feature type="region of interest" description="Disordered" evidence="20">
    <location>
        <begin position="244"/>
        <end position="277"/>
    </location>
</feature>
<keyword evidence="14" id="KW-0249">Electron transport</keyword>
<evidence type="ECO:0000256" key="5">
    <source>
        <dbReference type="ARBA" id="ARBA00007557"/>
    </source>
</evidence>
<dbReference type="Pfam" id="PF13639">
    <property type="entry name" value="zf-RING_2"/>
    <property type="match status" value="1"/>
</dbReference>
<evidence type="ECO:0000256" key="19">
    <source>
        <dbReference type="PROSITE-ProRule" id="PRU00175"/>
    </source>
</evidence>
<keyword evidence="9 21" id="KW-0812">Transmembrane</keyword>
<dbReference type="Gene3D" id="3.40.50.620">
    <property type="entry name" value="HUPs"/>
    <property type="match status" value="1"/>
</dbReference>
<keyword evidence="24" id="KW-1185">Reference proteome</keyword>
<dbReference type="SUPFAM" id="SSF52402">
    <property type="entry name" value="Adenine nucleotide alpha hydrolases-like"/>
    <property type="match status" value="1"/>
</dbReference>
<evidence type="ECO:0000256" key="14">
    <source>
        <dbReference type="ARBA" id="ARBA00022982"/>
    </source>
</evidence>
<dbReference type="CDD" id="cd16461">
    <property type="entry name" value="RING-H2_EL5-like"/>
    <property type="match status" value="1"/>
</dbReference>
<dbReference type="InterPro" id="IPR014729">
    <property type="entry name" value="Rossmann-like_a/b/a_fold"/>
</dbReference>
<sequence>MDLVSKSYTNTIRVSQAISPVSSPGSNSILGSHLHSSDTNSFPIIAIAVIGILATAFLLVSYYIFVIKCCLNWHRIDLLRRFSLSRRQHEDPLMAYSPGMENRGLDESVIRSIPIFQFKKNDGNGNSRDFCECAVCLNEFQEDEKLRIIPNCSHVFHIDCIDVWLQNNANCPLCRTSVSSTPGRFPVDQIIAPSSTPQDPNPYTENIITGDEDFVVIELGNPSSTNQVLLGAQERLNSGELLSTVAPPRSISPSPRKLEQRIGQKKGRKFQKGSSMGDECIDIREKDEQFAIQPIRRSISMDSSADRQLFLAVQEAIRQNRQFSTSQLLPFPRAQSSNIEEKESATMKIMVAIKRVVDYAVKIRVKPDKSGVETQNVKMSMNPFCEIALEEALRIKEAGLAKEVVAVSMGPATCVDTLRTGLAMGADRGIHVEAARELVPLTVAKVLKRLVEVENPGLLILGKQAIDDDCNQTGQMIAGLLGWPQGTFASKVVLDKEKQVATVDREVDGGLETLCLDLPAVITTDLRLNQPRYATLPNIMKAKSKPIKKYTPEELNVEIKSDLEVVQVTEPPKRKAGVIVSSVDELIDKLKNEAHVI</sequence>
<evidence type="ECO:0000256" key="16">
    <source>
        <dbReference type="ARBA" id="ARBA00023136"/>
    </source>
</evidence>
<dbReference type="GO" id="GO:0005759">
    <property type="term" value="C:mitochondrial matrix"/>
    <property type="evidence" value="ECO:0007669"/>
    <property type="project" value="UniProtKB-SubCell"/>
</dbReference>
<keyword evidence="15 21" id="KW-1133">Transmembrane helix</keyword>
<dbReference type="InterPro" id="IPR014730">
    <property type="entry name" value="ETF_a/b_N"/>
</dbReference>
<dbReference type="FunFam" id="3.30.40.10:FF:000187">
    <property type="entry name" value="E3 ubiquitin-protein ligase ATL6"/>
    <property type="match status" value="1"/>
</dbReference>
<dbReference type="PROSITE" id="PS01065">
    <property type="entry name" value="ETF_BETA"/>
    <property type="match status" value="1"/>
</dbReference>
<evidence type="ECO:0000256" key="9">
    <source>
        <dbReference type="ARBA" id="ARBA00022692"/>
    </source>
</evidence>
<dbReference type="CDD" id="cd01714">
    <property type="entry name" value="ETF_beta"/>
    <property type="match status" value="1"/>
</dbReference>
<evidence type="ECO:0000256" key="3">
    <source>
        <dbReference type="ARBA" id="ARBA00004305"/>
    </source>
</evidence>
<dbReference type="EC" id="2.3.2.27" evidence="6"/>
<dbReference type="SUPFAM" id="SSF57850">
    <property type="entry name" value="RING/U-box"/>
    <property type="match status" value="1"/>
</dbReference>
<dbReference type="InterPro" id="IPR000049">
    <property type="entry name" value="ET-Flavoprotein_bsu_CS"/>
</dbReference>
<keyword evidence="12" id="KW-0833">Ubl conjugation pathway</keyword>
<reference evidence="23 24" key="1">
    <citation type="submission" date="2013-09" db="EMBL/GenBank/DDBJ databases">
        <title>Corchorus capsularis genome sequencing.</title>
        <authorList>
            <person name="Alam M."/>
            <person name="Haque M.S."/>
            <person name="Islam M.S."/>
            <person name="Emdad E.M."/>
            <person name="Islam M.M."/>
            <person name="Ahmed B."/>
            <person name="Halim A."/>
            <person name="Hossen Q.M.M."/>
            <person name="Hossain M.Z."/>
            <person name="Ahmed R."/>
            <person name="Khan M.M."/>
            <person name="Islam R."/>
            <person name="Rashid M.M."/>
            <person name="Khan S.A."/>
            <person name="Rahman M.S."/>
            <person name="Alam M."/>
        </authorList>
    </citation>
    <scope>NUCLEOTIDE SEQUENCE [LARGE SCALE GENOMIC DNA]</scope>
    <source>
        <strain evidence="24">cv. CVL-1</strain>
        <tissue evidence="23">Whole seedling</tissue>
    </source>
</reference>
<evidence type="ECO:0000256" key="13">
    <source>
        <dbReference type="ARBA" id="ARBA00022833"/>
    </source>
</evidence>
<comment type="catalytic activity">
    <reaction evidence="1">
        <text>S-ubiquitinyl-[E2 ubiquitin-conjugating enzyme]-L-cysteine + [acceptor protein]-L-lysine = [E2 ubiquitin-conjugating enzyme]-L-cysteine + N(6)-ubiquitinyl-[acceptor protein]-L-lysine.</text>
        <dbReference type="EC" id="2.3.2.27"/>
    </reaction>
</comment>
<accession>A0A1R3G9V4</accession>
<evidence type="ECO:0000313" key="24">
    <source>
        <dbReference type="Proteomes" id="UP000188268"/>
    </source>
</evidence>
<evidence type="ECO:0000256" key="20">
    <source>
        <dbReference type="SAM" id="MobiDB-lite"/>
    </source>
</evidence>
<dbReference type="GO" id="GO:0009055">
    <property type="term" value="F:electron transfer activity"/>
    <property type="evidence" value="ECO:0007669"/>
    <property type="project" value="InterPro"/>
</dbReference>
<comment type="similarity">
    <text evidence="5">Belongs to the ETF beta-subunit/FixA family.</text>
</comment>
<dbReference type="SMART" id="SM00184">
    <property type="entry name" value="RING"/>
    <property type="match status" value="1"/>
</dbReference>
<comment type="pathway">
    <text evidence="4">Protein modification; protein ubiquitination.</text>
</comment>
<dbReference type="InterPro" id="IPR012255">
    <property type="entry name" value="ETF_b"/>
</dbReference>
<dbReference type="Proteomes" id="UP000188268">
    <property type="component" value="Unassembled WGS sequence"/>
</dbReference>
<evidence type="ECO:0000256" key="7">
    <source>
        <dbReference type="ARBA" id="ARBA00022448"/>
    </source>
</evidence>
<evidence type="ECO:0000313" key="23">
    <source>
        <dbReference type="EMBL" id="OMO54837.1"/>
    </source>
</evidence>
<evidence type="ECO:0000256" key="17">
    <source>
        <dbReference type="ARBA" id="ARBA00024209"/>
    </source>
</evidence>
<feature type="domain" description="RING-type" evidence="22">
    <location>
        <begin position="133"/>
        <end position="175"/>
    </location>
</feature>
<evidence type="ECO:0000256" key="15">
    <source>
        <dbReference type="ARBA" id="ARBA00022989"/>
    </source>
</evidence>
<dbReference type="PROSITE" id="PS50089">
    <property type="entry name" value="ZF_RING_2"/>
    <property type="match status" value="1"/>
</dbReference>
<evidence type="ECO:0000256" key="2">
    <source>
        <dbReference type="ARBA" id="ARBA00004167"/>
    </source>
</evidence>
<evidence type="ECO:0000256" key="10">
    <source>
        <dbReference type="ARBA" id="ARBA00022723"/>
    </source>
</evidence>
<dbReference type="PANTHER" id="PTHR21294:SF8">
    <property type="entry name" value="ELECTRON TRANSFER FLAVOPROTEIN SUBUNIT BETA"/>
    <property type="match status" value="1"/>
</dbReference>
<evidence type="ECO:0000259" key="22">
    <source>
        <dbReference type="PROSITE" id="PS50089"/>
    </source>
</evidence>
<evidence type="ECO:0000256" key="6">
    <source>
        <dbReference type="ARBA" id="ARBA00012483"/>
    </source>
</evidence>
<evidence type="ECO:0000256" key="12">
    <source>
        <dbReference type="ARBA" id="ARBA00022786"/>
    </source>
</evidence>
<dbReference type="GO" id="GO:0016020">
    <property type="term" value="C:membrane"/>
    <property type="evidence" value="ECO:0007669"/>
    <property type="project" value="UniProtKB-SubCell"/>
</dbReference>
<keyword evidence="8" id="KW-0808">Transferase</keyword>
<dbReference type="Pfam" id="PF01012">
    <property type="entry name" value="ETF"/>
    <property type="match status" value="1"/>
</dbReference>
<name>A0A1R3G9V4_COCAP</name>
<dbReference type="GO" id="GO:0008270">
    <property type="term" value="F:zinc ion binding"/>
    <property type="evidence" value="ECO:0007669"/>
    <property type="project" value="UniProtKB-KW"/>
</dbReference>
<comment type="subcellular location">
    <subcellularLocation>
        <location evidence="2">Membrane</location>
        <topology evidence="2">Single-pass membrane protein</topology>
    </subcellularLocation>
    <subcellularLocation>
        <location evidence="3">Mitochondrion matrix</location>
    </subcellularLocation>
</comment>
<dbReference type="STRING" id="210143.A0A1R3G9V4"/>
<dbReference type="OrthoDB" id="8062037at2759"/>
<keyword evidence="10" id="KW-0479">Metal-binding</keyword>
<dbReference type="EMBL" id="AWWV01014870">
    <property type="protein sequence ID" value="OMO54837.1"/>
    <property type="molecule type" value="Genomic_DNA"/>
</dbReference>
<keyword evidence="13" id="KW-0862">Zinc</keyword>
<dbReference type="GO" id="GO:0009063">
    <property type="term" value="P:amino acid catabolic process"/>
    <property type="evidence" value="ECO:0007669"/>
    <property type="project" value="TreeGrafter"/>
</dbReference>
<evidence type="ECO:0000256" key="4">
    <source>
        <dbReference type="ARBA" id="ARBA00004906"/>
    </source>
</evidence>
<organism evidence="23 24">
    <name type="scientific">Corchorus capsularis</name>
    <name type="common">Jute</name>
    <dbReference type="NCBI Taxonomy" id="210143"/>
    <lineage>
        <taxon>Eukaryota</taxon>
        <taxon>Viridiplantae</taxon>
        <taxon>Streptophyta</taxon>
        <taxon>Embryophyta</taxon>
        <taxon>Tracheophyta</taxon>
        <taxon>Spermatophyta</taxon>
        <taxon>Magnoliopsida</taxon>
        <taxon>eudicotyledons</taxon>
        <taxon>Gunneridae</taxon>
        <taxon>Pentapetalae</taxon>
        <taxon>rosids</taxon>
        <taxon>malvids</taxon>
        <taxon>Malvales</taxon>
        <taxon>Malvaceae</taxon>
        <taxon>Grewioideae</taxon>
        <taxon>Apeibeae</taxon>
        <taxon>Corchorus</taxon>
    </lineage>
</organism>
<dbReference type="GO" id="GO:0061630">
    <property type="term" value="F:ubiquitin protein ligase activity"/>
    <property type="evidence" value="ECO:0007669"/>
    <property type="project" value="UniProtKB-EC"/>
</dbReference>
<dbReference type="SMART" id="SM00893">
    <property type="entry name" value="ETF"/>
    <property type="match status" value="1"/>
</dbReference>
<comment type="caution">
    <text evidence="23">The sequence shown here is derived from an EMBL/GenBank/DDBJ whole genome shotgun (WGS) entry which is preliminary data.</text>
</comment>
<keyword evidence="16 21" id="KW-0472">Membrane</keyword>
<dbReference type="InterPro" id="IPR013083">
    <property type="entry name" value="Znf_RING/FYVE/PHD"/>
</dbReference>